<dbReference type="GO" id="GO:0140359">
    <property type="term" value="F:ABC-type transporter activity"/>
    <property type="evidence" value="ECO:0007669"/>
    <property type="project" value="InterPro"/>
</dbReference>
<dbReference type="InterPro" id="IPR013525">
    <property type="entry name" value="ABC2_TM"/>
</dbReference>
<evidence type="ECO:0000256" key="6">
    <source>
        <dbReference type="ARBA" id="ARBA00022989"/>
    </source>
</evidence>
<evidence type="ECO:0000313" key="10">
    <source>
        <dbReference type="EMBL" id="KPQ43337.1"/>
    </source>
</evidence>
<evidence type="ECO:0000256" key="5">
    <source>
        <dbReference type="ARBA" id="ARBA00022692"/>
    </source>
</evidence>
<comment type="subcellular location">
    <subcellularLocation>
        <location evidence="1">Cell membrane</location>
        <topology evidence="1">Multi-pass membrane protein</topology>
    </subcellularLocation>
</comment>
<keyword evidence="5 8" id="KW-0812">Transmembrane</keyword>
<dbReference type="PROSITE" id="PS51012">
    <property type="entry name" value="ABC_TM2"/>
    <property type="match status" value="1"/>
</dbReference>
<dbReference type="PRINTS" id="PR00164">
    <property type="entry name" value="ABC2TRNSPORT"/>
</dbReference>
<dbReference type="InterPro" id="IPR000412">
    <property type="entry name" value="ABC_2_transport"/>
</dbReference>
<evidence type="ECO:0000313" key="11">
    <source>
        <dbReference type="Proteomes" id="UP000050360"/>
    </source>
</evidence>
<protein>
    <submittedName>
        <fullName evidence="10">Multidrug ABC transporter permease</fullName>
    </submittedName>
</protein>
<dbReference type="InterPro" id="IPR047817">
    <property type="entry name" value="ABC2_TM_bact-type"/>
</dbReference>
<name>A0A0P8CK16_9EURY</name>
<feature type="transmembrane region" description="Helical" evidence="8">
    <location>
        <begin position="549"/>
        <end position="570"/>
    </location>
</feature>
<dbReference type="GO" id="GO:0043190">
    <property type="term" value="C:ATP-binding cassette (ABC) transporter complex"/>
    <property type="evidence" value="ECO:0007669"/>
    <property type="project" value="InterPro"/>
</dbReference>
<keyword evidence="7 8" id="KW-0472">Membrane</keyword>
<feature type="transmembrane region" description="Helical" evidence="8">
    <location>
        <begin position="438"/>
        <end position="461"/>
    </location>
</feature>
<feature type="transmembrane region" description="Helical" evidence="8">
    <location>
        <begin position="609"/>
        <end position="628"/>
    </location>
</feature>
<evidence type="ECO:0000256" key="8">
    <source>
        <dbReference type="SAM" id="Phobius"/>
    </source>
</evidence>
<evidence type="ECO:0000256" key="2">
    <source>
        <dbReference type="ARBA" id="ARBA00007783"/>
    </source>
</evidence>
<dbReference type="EMBL" id="LKCM01000155">
    <property type="protein sequence ID" value="KPQ43337.1"/>
    <property type="molecule type" value="Genomic_DNA"/>
</dbReference>
<organism evidence="10 11">
    <name type="scientific">Candidatus Methanoperedens nitratireducens</name>
    <dbReference type="NCBI Taxonomy" id="1392998"/>
    <lineage>
        <taxon>Archaea</taxon>
        <taxon>Methanobacteriati</taxon>
        <taxon>Methanobacteriota</taxon>
        <taxon>Stenosarchaea group</taxon>
        <taxon>Methanomicrobia</taxon>
        <taxon>Methanosarcinales</taxon>
        <taxon>ANME-2 cluster</taxon>
        <taxon>Candidatus Methanoperedentaceae</taxon>
        <taxon>Candidatus Methanoperedens</taxon>
    </lineage>
</organism>
<keyword evidence="4" id="KW-1003">Cell membrane</keyword>
<keyword evidence="6 8" id="KW-1133">Transmembrane helix</keyword>
<feature type="transmembrane region" description="Helical" evidence="8">
    <location>
        <begin position="21"/>
        <end position="42"/>
    </location>
</feature>
<accession>A0A0P8CK16</accession>
<feature type="transmembrane region" description="Helical" evidence="8">
    <location>
        <begin position="519"/>
        <end position="542"/>
    </location>
</feature>
<dbReference type="PANTHER" id="PTHR30294:SF29">
    <property type="entry name" value="MULTIDRUG ABC TRANSPORTER PERMEASE YBHS-RELATED"/>
    <property type="match status" value="1"/>
</dbReference>
<feature type="domain" description="ABC transmembrane type-2" evidence="9">
    <location>
        <begin position="400"/>
        <end position="631"/>
    </location>
</feature>
<comment type="caution">
    <text evidence="10">The sequence shown here is derived from an EMBL/GenBank/DDBJ whole genome shotgun (WGS) entry which is preliminary data.</text>
</comment>
<evidence type="ECO:0000259" key="9">
    <source>
        <dbReference type="PROSITE" id="PS51012"/>
    </source>
</evidence>
<proteinExistence type="inferred from homology"/>
<dbReference type="PANTHER" id="PTHR30294">
    <property type="entry name" value="MEMBRANE COMPONENT OF ABC TRANSPORTER YHHJ-RELATED"/>
    <property type="match status" value="1"/>
</dbReference>
<dbReference type="InterPro" id="IPR051449">
    <property type="entry name" value="ABC-2_transporter_component"/>
</dbReference>
<evidence type="ECO:0000256" key="7">
    <source>
        <dbReference type="ARBA" id="ARBA00023136"/>
    </source>
</evidence>
<reference evidence="10 11" key="1">
    <citation type="submission" date="2015-09" db="EMBL/GenBank/DDBJ databases">
        <title>A metagenomics-based metabolic model of nitrate-dependent anaerobic oxidation of methane by Methanoperedens-like archaea.</title>
        <authorList>
            <person name="Arshad A."/>
            <person name="Speth D.R."/>
            <person name="De Graaf R.M."/>
            <person name="Op Den Camp H.J."/>
            <person name="Jetten M.S."/>
            <person name="Welte C.U."/>
        </authorList>
    </citation>
    <scope>NUCLEOTIDE SEQUENCE [LARGE SCALE GENOMIC DNA]</scope>
</reference>
<sequence length="634" mass="69999">MSIVPVIKKDFLVYVRHRKTLLLIFLAPILIMILIGSVFFGASNEGLKGVKLGVGGGSTPGNDIIEELNSSKMFIIVKENTNDPSVIEEGVMKGKYSAGIYIPENQTQSMKLYIDNSRIQIAPVISTVFLGITEKISYELTFGFISNLWEKLGEMESELGPLREGVFSINGNISRLNNDTQNVLARLDEINVTRMNKSINMMKTTLDQMEVDLFLTSVDINTTRNDILELDKNVSSIYNDSASLRDDLKLMIDNIDSTNAALLATQTDLQEIYNSTCAIVSIPQCISITGTIRQIQDTRALLLENTDRIRSLHNDLANVAQKASDLHEKLIYADIRLQSMQVLIGNYIFEISNIQGNISNIQNAIVILDQIKNQSSDVSFQMNKLSTEMENSTSNLVSEINRTKSILGDVRTKSPAAIAAPIKLESEFVFKNMSYLDFLIPAIVSIVLMFISFLLSSITIVQERTKKTLLRTLLTPLSLEKFIFAKTLTLVLIAMFQGVILVAVAYISYGALVPPGQLGLLFLVILVYSAAFIGIGMAVATFAESENTAMLSSLVLSIPMLFLCGVFFPFETMPALMVKVGNALPITMGIKALDSVLIYQEGFSALSEYLLPLLLYGIAGLGMAYILLREEVMD</sequence>
<feature type="transmembrane region" description="Helical" evidence="8">
    <location>
        <begin position="482"/>
        <end position="507"/>
    </location>
</feature>
<evidence type="ECO:0000256" key="3">
    <source>
        <dbReference type="ARBA" id="ARBA00022448"/>
    </source>
</evidence>
<dbReference type="Proteomes" id="UP000050360">
    <property type="component" value="Unassembled WGS sequence"/>
</dbReference>
<comment type="similarity">
    <text evidence="2">Belongs to the ABC-2 integral membrane protein family.</text>
</comment>
<gene>
    <name evidence="10" type="ORF">MPEBLZ_02095</name>
</gene>
<dbReference type="Pfam" id="PF12698">
    <property type="entry name" value="ABC2_membrane_3"/>
    <property type="match status" value="1"/>
</dbReference>
<evidence type="ECO:0000256" key="1">
    <source>
        <dbReference type="ARBA" id="ARBA00004651"/>
    </source>
</evidence>
<keyword evidence="3" id="KW-0813">Transport</keyword>
<evidence type="ECO:0000256" key="4">
    <source>
        <dbReference type="ARBA" id="ARBA00022475"/>
    </source>
</evidence>
<dbReference type="AlphaFoldDB" id="A0A0P8CK16"/>